<dbReference type="Proteomes" id="UP001341840">
    <property type="component" value="Unassembled WGS sequence"/>
</dbReference>
<organism evidence="2 3">
    <name type="scientific">Stylosanthes scabra</name>
    <dbReference type="NCBI Taxonomy" id="79078"/>
    <lineage>
        <taxon>Eukaryota</taxon>
        <taxon>Viridiplantae</taxon>
        <taxon>Streptophyta</taxon>
        <taxon>Embryophyta</taxon>
        <taxon>Tracheophyta</taxon>
        <taxon>Spermatophyta</taxon>
        <taxon>Magnoliopsida</taxon>
        <taxon>eudicotyledons</taxon>
        <taxon>Gunneridae</taxon>
        <taxon>Pentapetalae</taxon>
        <taxon>rosids</taxon>
        <taxon>fabids</taxon>
        <taxon>Fabales</taxon>
        <taxon>Fabaceae</taxon>
        <taxon>Papilionoideae</taxon>
        <taxon>50 kb inversion clade</taxon>
        <taxon>dalbergioids sensu lato</taxon>
        <taxon>Dalbergieae</taxon>
        <taxon>Pterocarpus clade</taxon>
        <taxon>Stylosanthes</taxon>
    </lineage>
</organism>
<evidence type="ECO:0000313" key="3">
    <source>
        <dbReference type="Proteomes" id="UP001341840"/>
    </source>
</evidence>
<evidence type="ECO:0000259" key="1">
    <source>
        <dbReference type="Pfam" id="PF26130"/>
    </source>
</evidence>
<dbReference type="Pfam" id="PF26130">
    <property type="entry name" value="PB1-like"/>
    <property type="match status" value="1"/>
</dbReference>
<dbReference type="EMBL" id="JASCZI010122673">
    <property type="protein sequence ID" value="MED6164592.1"/>
    <property type="molecule type" value="Genomic_DNA"/>
</dbReference>
<accession>A0ABU6UVA9</accession>
<proteinExistence type="predicted"/>
<reference evidence="2 3" key="1">
    <citation type="journal article" date="2023" name="Plants (Basel)">
        <title>Bridging the Gap: Combining Genomics and Transcriptomics Approaches to Understand Stylosanthes scabra, an Orphan Legume from the Brazilian Caatinga.</title>
        <authorList>
            <person name="Ferreira-Neto J.R.C."/>
            <person name="da Silva M.D."/>
            <person name="Binneck E."/>
            <person name="de Melo N.F."/>
            <person name="da Silva R.H."/>
            <person name="de Melo A.L.T.M."/>
            <person name="Pandolfi V."/>
            <person name="Bustamante F.O."/>
            <person name="Brasileiro-Vidal A.C."/>
            <person name="Benko-Iseppon A.M."/>
        </authorList>
    </citation>
    <scope>NUCLEOTIDE SEQUENCE [LARGE SCALE GENOMIC DNA]</scope>
    <source>
        <tissue evidence="2">Leaves</tissue>
    </source>
</reference>
<feature type="domain" description="PB1-like" evidence="1">
    <location>
        <begin position="37"/>
        <end position="97"/>
    </location>
</feature>
<keyword evidence="3" id="KW-1185">Reference proteome</keyword>
<dbReference type="InterPro" id="IPR058594">
    <property type="entry name" value="PB1-like_dom_pln"/>
</dbReference>
<sequence>MATDLVKRRTHKLRSSLQVLRCGLRREEGLQMATIYVVPVFNVAGNFVRNEAGVTVYEGGKVEKFEEMDIDHVNFGDLEKLLQTLGFMTYKRMFWLNAKCF</sequence>
<comment type="caution">
    <text evidence="2">The sequence shown here is derived from an EMBL/GenBank/DDBJ whole genome shotgun (WGS) entry which is preliminary data.</text>
</comment>
<name>A0ABU6UVA9_9FABA</name>
<evidence type="ECO:0000313" key="2">
    <source>
        <dbReference type="EMBL" id="MED6164592.1"/>
    </source>
</evidence>
<protein>
    <recommendedName>
        <fullName evidence="1">PB1-like domain-containing protein</fullName>
    </recommendedName>
</protein>
<gene>
    <name evidence="2" type="ORF">PIB30_091662</name>
</gene>